<reference evidence="1" key="1">
    <citation type="journal article" date="2015" name="Nature">
        <title>Complex archaea that bridge the gap between prokaryotes and eukaryotes.</title>
        <authorList>
            <person name="Spang A."/>
            <person name="Saw J.H."/>
            <person name="Jorgensen S.L."/>
            <person name="Zaremba-Niedzwiedzka K."/>
            <person name="Martijn J."/>
            <person name="Lind A.E."/>
            <person name="van Eijk R."/>
            <person name="Schleper C."/>
            <person name="Guy L."/>
            <person name="Ettema T.J."/>
        </authorList>
    </citation>
    <scope>NUCLEOTIDE SEQUENCE</scope>
</reference>
<organism evidence="1">
    <name type="scientific">marine sediment metagenome</name>
    <dbReference type="NCBI Taxonomy" id="412755"/>
    <lineage>
        <taxon>unclassified sequences</taxon>
        <taxon>metagenomes</taxon>
        <taxon>ecological metagenomes</taxon>
    </lineage>
</organism>
<gene>
    <name evidence="1" type="ORF">LCGC14_1858290</name>
</gene>
<dbReference type="EMBL" id="LAZR01018771">
    <property type="protein sequence ID" value="KKL95073.1"/>
    <property type="molecule type" value="Genomic_DNA"/>
</dbReference>
<sequence>MNPPIFQSKIPYWKDENRQRDIELMMQGQQDIWLREMRFVYLLINLLTNTFRGIQTNYWTRPAFAVEDESEQYLRIDEIPDLEEPTKHLEGDIGISFLMNLIEEISVLGTVINVTHITERAFNTDQDINDVCLHLEEIPNNMLGIDKYGNKTQTVALMSRRSCAKSISFQFARDSKTRQTEMSVSRNMISIIVATNEKIHDAIMRRFIYSEMNLISKTISWITLMKKIQKKKHLNSYASSSKTRLLSILIKRKIM</sequence>
<dbReference type="AlphaFoldDB" id="A0A0F9G8I5"/>
<comment type="caution">
    <text evidence="1">The sequence shown here is derived from an EMBL/GenBank/DDBJ whole genome shotgun (WGS) entry which is preliminary data.</text>
</comment>
<accession>A0A0F9G8I5</accession>
<protein>
    <submittedName>
        <fullName evidence="1">Uncharacterized protein</fullName>
    </submittedName>
</protein>
<name>A0A0F9G8I5_9ZZZZ</name>
<evidence type="ECO:0000313" key="1">
    <source>
        <dbReference type="EMBL" id="KKL95073.1"/>
    </source>
</evidence>
<proteinExistence type="predicted"/>